<evidence type="ECO:0000259" key="2">
    <source>
        <dbReference type="SMART" id="SM01140"/>
    </source>
</evidence>
<name>D8Q3V9_SCHCM</name>
<reference evidence="3 4" key="1">
    <citation type="journal article" date="2010" name="Nat. Biotechnol.">
        <title>Genome sequence of the model mushroom Schizophyllum commune.</title>
        <authorList>
            <person name="Ohm R.A."/>
            <person name="de Jong J.F."/>
            <person name="Lugones L.G."/>
            <person name="Aerts A."/>
            <person name="Kothe E."/>
            <person name="Stajich J.E."/>
            <person name="de Vries R.P."/>
            <person name="Record E."/>
            <person name="Levasseur A."/>
            <person name="Baker S.E."/>
            <person name="Bartholomew K.A."/>
            <person name="Coutinho P.M."/>
            <person name="Erdmann S."/>
            <person name="Fowler T.J."/>
            <person name="Gathman A.C."/>
            <person name="Lombard V."/>
            <person name="Henrissat B."/>
            <person name="Knabe N."/>
            <person name="Kuees U."/>
            <person name="Lilly W.W."/>
            <person name="Lindquist E."/>
            <person name="Lucas S."/>
            <person name="Magnuson J.K."/>
            <person name="Piumi F."/>
            <person name="Raudaskoski M."/>
            <person name="Salamov A."/>
            <person name="Schmutz J."/>
            <person name="Schwarze F.W.M.R."/>
            <person name="vanKuyk P.A."/>
            <person name="Horton J.S."/>
            <person name="Grigoriev I.V."/>
            <person name="Woesten H.A.B."/>
        </authorList>
    </citation>
    <scope>NUCLEOTIDE SEQUENCE [LARGE SCALE GENOMIC DNA]</scope>
    <source>
        <strain evidence="4">H4-8 / FGSC 9210</strain>
    </source>
</reference>
<dbReference type="AlphaFoldDB" id="D8Q3V9"/>
<accession>D8Q3V9</accession>
<feature type="compositionally biased region" description="Basic residues" evidence="1">
    <location>
        <begin position="35"/>
        <end position="44"/>
    </location>
</feature>
<dbReference type="Gene3D" id="1.25.10.10">
    <property type="entry name" value="Leucine-rich Repeat Variant"/>
    <property type="match status" value="1"/>
</dbReference>
<evidence type="ECO:0000313" key="3">
    <source>
        <dbReference type="EMBL" id="EFI97121.1"/>
    </source>
</evidence>
<proteinExistence type="predicted"/>
<dbReference type="Proteomes" id="UP000007431">
    <property type="component" value="Unassembled WGS sequence"/>
</dbReference>
<dbReference type="InParanoid" id="D8Q3V9"/>
<dbReference type="GO" id="GO:0031267">
    <property type="term" value="F:small GTPase binding"/>
    <property type="evidence" value="ECO:0007669"/>
    <property type="project" value="InterPro"/>
</dbReference>
<feature type="region of interest" description="Disordered" evidence="1">
    <location>
        <begin position="22"/>
        <end position="68"/>
    </location>
</feature>
<dbReference type="InterPro" id="IPR016024">
    <property type="entry name" value="ARM-type_fold"/>
</dbReference>
<dbReference type="SUPFAM" id="SSF48371">
    <property type="entry name" value="ARM repeat"/>
    <property type="match status" value="1"/>
</dbReference>
<dbReference type="Pfam" id="PF06371">
    <property type="entry name" value="Drf_GBD"/>
    <property type="match status" value="1"/>
</dbReference>
<feature type="domain" description="Formin GTPase-binding" evidence="2">
    <location>
        <begin position="61"/>
        <end position="346"/>
    </location>
</feature>
<dbReference type="GO" id="GO:0030036">
    <property type="term" value="P:actin cytoskeleton organization"/>
    <property type="evidence" value="ECO:0007669"/>
    <property type="project" value="InterPro"/>
</dbReference>
<dbReference type="GO" id="GO:0003779">
    <property type="term" value="F:actin binding"/>
    <property type="evidence" value="ECO:0007669"/>
    <property type="project" value="InterPro"/>
</dbReference>
<dbReference type="HOGENOM" id="CLU_026458_0_0_1"/>
<dbReference type="InterPro" id="IPR010473">
    <property type="entry name" value="GTPase-bd"/>
</dbReference>
<evidence type="ECO:0000256" key="1">
    <source>
        <dbReference type="SAM" id="MobiDB-lite"/>
    </source>
</evidence>
<dbReference type="SMART" id="SM01140">
    <property type="entry name" value="Drf_GBD"/>
    <property type="match status" value="1"/>
</dbReference>
<keyword evidence="4" id="KW-1185">Reference proteome</keyword>
<dbReference type="eggNOG" id="ENOG502RXE8">
    <property type="taxonomic scope" value="Eukaryota"/>
</dbReference>
<dbReference type="OMA" id="CPTPFVQ"/>
<dbReference type="InterPro" id="IPR011989">
    <property type="entry name" value="ARM-like"/>
</dbReference>
<evidence type="ECO:0000313" key="4">
    <source>
        <dbReference type="Proteomes" id="UP000007431"/>
    </source>
</evidence>
<dbReference type="EMBL" id="GL377306">
    <property type="protein sequence ID" value="EFI97121.1"/>
    <property type="molecule type" value="Genomic_DNA"/>
</dbReference>
<feature type="region of interest" description="Disordered" evidence="1">
    <location>
        <begin position="106"/>
        <end position="129"/>
    </location>
</feature>
<organism evidence="4">
    <name type="scientific">Schizophyllum commune (strain H4-8 / FGSC 9210)</name>
    <name type="common">Split gill fungus</name>
    <dbReference type="NCBI Taxonomy" id="578458"/>
    <lineage>
        <taxon>Eukaryota</taxon>
        <taxon>Fungi</taxon>
        <taxon>Dikarya</taxon>
        <taxon>Basidiomycota</taxon>
        <taxon>Agaricomycotina</taxon>
        <taxon>Agaricomycetes</taxon>
        <taxon>Agaricomycetidae</taxon>
        <taxon>Agaricales</taxon>
        <taxon>Schizophyllaceae</taxon>
        <taxon>Schizophyllum</taxon>
    </lineage>
</organism>
<feature type="region of interest" description="Disordered" evidence="1">
    <location>
        <begin position="353"/>
        <end position="373"/>
    </location>
</feature>
<sequence length="584" mass="64595">MFKGILPHKRVVSTDEFTMVTPPLGDVNGKENHPAQHRKANTKGKKQDMLKGKGQPSAPAPANPADEAVGEDFDKLMDDLQIPPTLRPKLAGMDATVKAAMVKSSHTLAIRPRPEPPHTPPRGASLRRAHSIESISSPARPGSSDLQDIFTPPSAPYMHMNASPNRNTHSRGKSFDTSRIFSKSQINLASASASTVDLTTAGKVNKDKAAGVAKTQSPNRFLSILLGSSSTELDIESVKKLRLMLRNESAGWTQEFLKIGGYNALMLRLNEILEVEWREEQHDDQILYELLRCFKALSTSAIGCFALRSSCPNPYVKLVALIYSDKRPGDVPSRQLIIELLLLLFDLYPPSSLPSTGRSRPPRREAWETASTTSPQPSALIILPAPHKSVFSLVRGMLLTPAPPPAECPATPVSPHEFIESIHKPRIYKTYLQELSDVCRDYFWVFCHGGNVIWVLAETDESKVEKPRAPGGMTGGVEFEAIGYFTTHLRFLNTLAKCAADLNAPKEDELSAWRFHQDLFDSGLERILLIARKASTTYYPSLHLEIARYVAHAMRAGYELPWTVSRLVGLPPAALCKNQRYQGR</sequence>
<dbReference type="VEuPathDB" id="FungiDB:SCHCODRAFT_02627336"/>
<gene>
    <name evidence="3" type="ORF">SCHCODRAFT_15641</name>
</gene>
<protein>
    <recommendedName>
        <fullName evidence="2">Formin GTPase-binding domain-containing protein</fullName>
    </recommendedName>
</protein>